<comment type="caution">
    <text evidence="2">The sequence shown here is derived from an EMBL/GenBank/DDBJ whole genome shotgun (WGS) entry which is preliminary data.</text>
</comment>
<feature type="transmembrane region" description="Helical" evidence="1">
    <location>
        <begin position="34"/>
        <end position="52"/>
    </location>
</feature>
<feature type="transmembrane region" description="Helical" evidence="1">
    <location>
        <begin position="64"/>
        <end position="88"/>
    </location>
</feature>
<dbReference type="EMBL" id="JBFMIA010000049">
    <property type="protein sequence ID" value="MEW9503414.1"/>
    <property type="molecule type" value="Genomic_DNA"/>
</dbReference>
<evidence type="ECO:0000256" key="1">
    <source>
        <dbReference type="SAM" id="Phobius"/>
    </source>
</evidence>
<keyword evidence="3" id="KW-1185">Reference proteome</keyword>
<accession>A0ABV3Q7V4</accession>
<evidence type="ECO:0000313" key="3">
    <source>
        <dbReference type="Proteomes" id="UP001556040"/>
    </source>
</evidence>
<keyword evidence="1" id="KW-1133">Transmembrane helix</keyword>
<sequence length="108" mass="12082">FNNVTKVVFAAVGLGMFNLIFVLGPFIVGLVIPVTLFVTGVFLLISPIILLIQDGFTLIYVKEIFLILGYIGVGLIFLLGGIKGWHYFYKIVLRYLKFNLDIVRGRKG</sequence>
<feature type="transmembrane region" description="Helical" evidence="1">
    <location>
        <begin position="7"/>
        <end position="28"/>
    </location>
</feature>
<name>A0ABV3Q7V4_9BACL</name>
<gene>
    <name evidence="2" type="ORF">AB1471_16745</name>
</gene>
<evidence type="ECO:0000313" key="2">
    <source>
        <dbReference type="EMBL" id="MEW9503414.1"/>
    </source>
</evidence>
<dbReference type="Proteomes" id="UP001556040">
    <property type="component" value="Unassembled WGS sequence"/>
</dbReference>
<keyword evidence="1" id="KW-0812">Transmembrane</keyword>
<feature type="non-terminal residue" evidence="2">
    <location>
        <position position="1"/>
    </location>
</feature>
<keyword evidence="1" id="KW-0472">Membrane</keyword>
<organism evidence="2 3">
    <name type="scientific">Jeotgalibacillus marinus</name>
    <dbReference type="NCBI Taxonomy" id="86667"/>
    <lineage>
        <taxon>Bacteria</taxon>
        <taxon>Bacillati</taxon>
        <taxon>Bacillota</taxon>
        <taxon>Bacilli</taxon>
        <taxon>Bacillales</taxon>
        <taxon>Caryophanaceae</taxon>
        <taxon>Jeotgalibacillus</taxon>
    </lineage>
</organism>
<reference evidence="2 3" key="1">
    <citation type="journal article" date="1979" name="Int. J. Syst. Evol. Microbiol.">
        <title>Bacillus globisporus subsp. marinus subsp. nov.</title>
        <authorList>
            <person name="Liu H."/>
        </authorList>
    </citation>
    <scope>NUCLEOTIDE SEQUENCE [LARGE SCALE GENOMIC DNA]</scope>
    <source>
        <strain evidence="2 3">DSM 1297</strain>
    </source>
</reference>
<proteinExistence type="predicted"/>
<protein>
    <submittedName>
        <fullName evidence="2">DUF1700 domain-containing protein</fullName>
    </submittedName>
</protein>